<dbReference type="GO" id="GO:0030170">
    <property type="term" value="F:pyridoxal phosphate binding"/>
    <property type="evidence" value="ECO:0007669"/>
    <property type="project" value="InterPro"/>
</dbReference>
<keyword evidence="10" id="KW-1185">Reference proteome</keyword>
<dbReference type="FunFam" id="3.40.640.10:FF:000009">
    <property type="entry name" value="Cystathionine gamma-synthase homolog"/>
    <property type="match status" value="1"/>
</dbReference>
<evidence type="ECO:0000256" key="5">
    <source>
        <dbReference type="ARBA" id="ARBA00022898"/>
    </source>
</evidence>
<keyword evidence="5 8" id="KW-0663">Pyridoxal phosphate</keyword>
<protein>
    <recommendedName>
        <fullName evidence="4">cystathionine gamma-lyase</fullName>
        <ecNumber evidence="4">4.4.1.1</ecNumber>
    </recommendedName>
    <alternativeName>
        <fullName evidence="7">Gamma-cystathionase</fullName>
    </alternativeName>
</protein>
<dbReference type="Gene3D" id="3.90.1150.10">
    <property type="entry name" value="Aspartate Aminotransferase, domain 1"/>
    <property type="match status" value="1"/>
</dbReference>
<dbReference type="PANTHER" id="PTHR11808">
    <property type="entry name" value="TRANS-SULFURATION ENZYME FAMILY MEMBER"/>
    <property type="match status" value="1"/>
</dbReference>
<dbReference type="InterPro" id="IPR054542">
    <property type="entry name" value="Cys_met_metab_PP"/>
</dbReference>
<dbReference type="Gene3D" id="3.40.640.10">
    <property type="entry name" value="Type I PLP-dependent aspartate aminotransferase-like (Major domain)"/>
    <property type="match status" value="2"/>
</dbReference>
<comment type="similarity">
    <text evidence="3 8">Belongs to the trans-sulfuration enzymes family.</text>
</comment>
<dbReference type="InterPro" id="IPR015421">
    <property type="entry name" value="PyrdxlP-dep_Trfase_major"/>
</dbReference>
<reference evidence="9" key="1">
    <citation type="submission" date="2020-05" db="UniProtKB">
        <authorList>
            <consortium name="EnsemblMetazoa"/>
        </authorList>
    </citation>
    <scope>IDENTIFICATION</scope>
    <source>
        <strain evidence="9">Jacobina</strain>
    </source>
</reference>
<dbReference type="AlphaFoldDB" id="A0A1B0CM83"/>
<dbReference type="Pfam" id="PF01053">
    <property type="entry name" value="Cys_Met_Meta_PP"/>
    <property type="match status" value="1"/>
</dbReference>
<dbReference type="GO" id="GO:0004123">
    <property type="term" value="F:cystathionine gamma-lyase activity"/>
    <property type="evidence" value="ECO:0007669"/>
    <property type="project" value="TreeGrafter"/>
</dbReference>
<dbReference type="Proteomes" id="UP000092461">
    <property type="component" value="Unassembled WGS sequence"/>
</dbReference>
<dbReference type="InterPro" id="IPR015424">
    <property type="entry name" value="PyrdxlP-dep_Trfase"/>
</dbReference>
<keyword evidence="6" id="KW-0198">Cysteine biosynthesis</keyword>
<evidence type="ECO:0000256" key="4">
    <source>
        <dbReference type="ARBA" id="ARBA00012085"/>
    </source>
</evidence>
<dbReference type="PROSITE" id="PS00868">
    <property type="entry name" value="CYS_MET_METAB_PP"/>
    <property type="match status" value="2"/>
</dbReference>
<evidence type="ECO:0000256" key="7">
    <source>
        <dbReference type="ARBA" id="ARBA00029853"/>
    </source>
</evidence>
<keyword evidence="6" id="KW-0028">Amino-acid biosynthesis</keyword>
<dbReference type="CDD" id="cd00614">
    <property type="entry name" value="CGS_like"/>
    <property type="match status" value="1"/>
</dbReference>
<name>A0A1B0CM83_LUTLO</name>
<dbReference type="EnsemblMetazoa" id="LLOJ005771-RA">
    <property type="protein sequence ID" value="LLOJ005771-PA"/>
    <property type="gene ID" value="LLOJ005771"/>
</dbReference>
<evidence type="ECO:0000256" key="6">
    <source>
        <dbReference type="ARBA" id="ARBA00023192"/>
    </source>
</evidence>
<dbReference type="EMBL" id="AJWK01018351">
    <property type="status" value="NOT_ANNOTATED_CDS"/>
    <property type="molecule type" value="Genomic_DNA"/>
</dbReference>
<dbReference type="InterPro" id="IPR000277">
    <property type="entry name" value="Cys/Met-Metab_PyrdxlP-dep_enz"/>
</dbReference>
<dbReference type="EMBL" id="AJWK01018352">
    <property type="status" value="NOT_ANNOTATED_CDS"/>
    <property type="molecule type" value="Genomic_DNA"/>
</dbReference>
<dbReference type="EC" id="4.4.1.1" evidence="4"/>
<evidence type="ECO:0000313" key="10">
    <source>
        <dbReference type="Proteomes" id="UP000092461"/>
    </source>
</evidence>
<evidence type="ECO:0000256" key="1">
    <source>
        <dbReference type="ARBA" id="ARBA00001933"/>
    </source>
</evidence>
<evidence type="ECO:0000256" key="2">
    <source>
        <dbReference type="ARBA" id="ARBA00005038"/>
    </source>
</evidence>
<comment type="pathway">
    <text evidence="2">Amino-acid biosynthesis; L-cysteine biosynthesis; L-cysteine from L-homocysteine and L-serine: step 2/2.</text>
</comment>
<dbReference type="VEuPathDB" id="VectorBase:LLOJ005771"/>
<accession>A0A1B0CM83</accession>
<dbReference type="UniPathway" id="UPA00136">
    <property type="reaction ID" value="UER00202"/>
</dbReference>
<evidence type="ECO:0000256" key="3">
    <source>
        <dbReference type="ARBA" id="ARBA00009077"/>
    </source>
</evidence>
<evidence type="ECO:0000313" key="9">
    <source>
        <dbReference type="EnsemblMetazoa" id="LLOJ005771-PA"/>
    </source>
</evidence>
<dbReference type="InterPro" id="IPR015422">
    <property type="entry name" value="PyrdxlP-dep_Trfase_small"/>
</dbReference>
<organism evidence="9 10">
    <name type="scientific">Lutzomyia longipalpis</name>
    <name type="common">Sand fly</name>
    <dbReference type="NCBI Taxonomy" id="7200"/>
    <lineage>
        <taxon>Eukaryota</taxon>
        <taxon>Metazoa</taxon>
        <taxon>Ecdysozoa</taxon>
        <taxon>Arthropoda</taxon>
        <taxon>Hexapoda</taxon>
        <taxon>Insecta</taxon>
        <taxon>Pterygota</taxon>
        <taxon>Neoptera</taxon>
        <taxon>Endopterygota</taxon>
        <taxon>Diptera</taxon>
        <taxon>Nematocera</taxon>
        <taxon>Psychodoidea</taxon>
        <taxon>Psychodidae</taxon>
        <taxon>Lutzomyia</taxon>
        <taxon>Lutzomyia</taxon>
    </lineage>
</organism>
<comment type="cofactor">
    <cofactor evidence="1 8">
        <name>pyridoxal 5'-phosphate</name>
        <dbReference type="ChEBI" id="CHEBI:597326"/>
    </cofactor>
</comment>
<dbReference type="PANTHER" id="PTHR11808:SF15">
    <property type="entry name" value="CYSTATHIONINE GAMMA-LYASE"/>
    <property type="match status" value="1"/>
</dbReference>
<dbReference type="VEuPathDB" id="VectorBase:LLONM1_008929"/>
<evidence type="ECO:0000256" key="8">
    <source>
        <dbReference type="RuleBase" id="RU362118"/>
    </source>
</evidence>
<sequence length="566" mass="63332">MVGKDFSSQSGFVTKAIHCSPASKSLGDPVITPIVTSTIYQYDSVHNDKDFEYTRVGNPTRSALEACLAALDNGKYGLAFASGQGATTSITHLLNPRDHLLVSKDLYYGTEGSMTSLRQSRDIDVEFFDAGNPDSLRRALKPNTAMIWLESPTNPHLVVVDIKTLSDIAHKHNKKVMVVVDNTFLTSYFQRPLDLGADITMYSLTKFMNGHSDVLMGAAVTNCPDIHERLRRLQINLGIVPGPFDCYLMHRSLKTLSVRMEKHHENSLRVAKFLQKHPKIEKVLHPALPDNPQYSLTLKQTYGHSGIMAFYLKGDIDEVKKFASKLKYIAIAKSLGGVESTIVMVVVDNTFLTSYFQRPLDLGADITMYSLTKFMNGHSDVLMGAAVTNCPDIHERLRRLQINLGIVPGPFDCYLMHRSLKTLSVRMEKHHENSLRVAKFLQKHPKIEKVLHPALPDNPQYSLTLKQTYGHSGIMAFYLKGDIDEVKKFASKLKYIAIAKSLGGVESTIVFPYTMMYERYTREQKIDIGVTENFARFSVGIEDADVIINDLDQALNSLPATPVSKL</sequence>
<dbReference type="GO" id="GO:0005737">
    <property type="term" value="C:cytoplasm"/>
    <property type="evidence" value="ECO:0007669"/>
    <property type="project" value="TreeGrafter"/>
</dbReference>
<dbReference type="GO" id="GO:0019346">
    <property type="term" value="P:transsulfuration"/>
    <property type="evidence" value="ECO:0007669"/>
    <property type="project" value="InterPro"/>
</dbReference>
<dbReference type="SUPFAM" id="SSF53383">
    <property type="entry name" value="PLP-dependent transferases"/>
    <property type="match status" value="2"/>
</dbReference>
<dbReference type="GO" id="GO:0019343">
    <property type="term" value="P:cysteine biosynthetic process via cystathionine"/>
    <property type="evidence" value="ECO:0007669"/>
    <property type="project" value="TreeGrafter"/>
</dbReference>
<proteinExistence type="inferred from homology"/>